<protein>
    <recommendedName>
        <fullName evidence="4">LGFP repeat-containing protein</fullName>
    </recommendedName>
</protein>
<dbReference type="InterPro" id="IPR013207">
    <property type="entry name" value="LGFP"/>
</dbReference>
<feature type="chain" id="PRO_5007823730" description="LGFP repeat-containing protein" evidence="1">
    <location>
        <begin position="30"/>
        <end position="201"/>
    </location>
</feature>
<proteinExistence type="predicted"/>
<comment type="caution">
    <text evidence="2">The sequence shown here is derived from an EMBL/GenBank/DDBJ whole genome shotgun (WGS) entry which is preliminary data.</text>
</comment>
<dbReference type="OrthoDB" id="3529763at2"/>
<reference evidence="2 3" key="1">
    <citation type="journal article" date="2016" name="Genome Announc.">
        <title>Draft Genome Sequence of Planomonospora sphaerica JCM9374, a Rare Actinomycete.</title>
        <authorList>
            <person name="Dohra H."/>
            <person name="Suzuki T."/>
            <person name="Inoue Y."/>
            <person name="Kodani S."/>
        </authorList>
    </citation>
    <scope>NUCLEOTIDE SEQUENCE [LARGE SCALE GENOMIC DNA]</scope>
    <source>
        <strain evidence="2 3">JCM 9374</strain>
    </source>
</reference>
<evidence type="ECO:0008006" key="4">
    <source>
        <dbReference type="Google" id="ProtNLM"/>
    </source>
</evidence>
<keyword evidence="1" id="KW-0732">Signal</keyword>
<name>A0A161L9Y7_9ACTN</name>
<gene>
    <name evidence="2" type="ORF">PS9374_00084</name>
</gene>
<feature type="signal peptide" evidence="1">
    <location>
        <begin position="1"/>
        <end position="29"/>
    </location>
</feature>
<evidence type="ECO:0000313" key="2">
    <source>
        <dbReference type="EMBL" id="GAT64454.1"/>
    </source>
</evidence>
<dbReference type="AlphaFoldDB" id="A0A161L9Y7"/>
<evidence type="ECO:0000256" key="1">
    <source>
        <dbReference type="SAM" id="SignalP"/>
    </source>
</evidence>
<evidence type="ECO:0000313" key="3">
    <source>
        <dbReference type="Proteomes" id="UP000077701"/>
    </source>
</evidence>
<sequence>MPTARTLLATAAAAVAGLALLAPATAARAATARAACDASLVAPAGSLIGDLWRSNGGQSSAYGCPVTKEYGYAGKRGSYQGFRNGKIVWSPNLGGGALVRVYESGNRIVFRWSGLGRDWDFFNVRWSKDAHLGNRTHQVKVARLTPWSGALSLPKNVAVDYDDTVSHGRATDRWAFVVQGCDRGTFGSDCGPWSITNAYVD</sequence>
<dbReference type="InterPro" id="IPR006311">
    <property type="entry name" value="TAT_signal"/>
</dbReference>
<dbReference type="Proteomes" id="UP000077701">
    <property type="component" value="Unassembled WGS sequence"/>
</dbReference>
<dbReference type="RefSeq" id="WP_068893885.1">
    <property type="nucleotide sequence ID" value="NZ_BDCX01000001.1"/>
</dbReference>
<dbReference type="STRING" id="161355.PS9374_00084"/>
<dbReference type="Pfam" id="PF08310">
    <property type="entry name" value="LGFP"/>
    <property type="match status" value="1"/>
</dbReference>
<accession>A0A161L9Y7</accession>
<keyword evidence="3" id="KW-1185">Reference proteome</keyword>
<organism evidence="2 3">
    <name type="scientific">Planomonospora sphaerica</name>
    <dbReference type="NCBI Taxonomy" id="161355"/>
    <lineage>
        <taxon>Bacteria</taxon>
        <taxon>Bacillati</taxon>
        <taxon>Actinomycetota</taxon>
        <taxon>Actinomycetes</taxon>
        <taxon>Streptosporangiales</taxon>
        <taxon>Streptosporangiaceae</taxon>
        <taxon>Planomonospora</taxon>
    </lineage>
</organism>
<reference evidence="3" key="2">
    <citation type="submission" date="2016-04" db="EMBL/GenBank/DDBJ databases">
        <title>Planomonospora sphaerica JCM9374 whole genome shotgun sequence.</title>
        <authorList>
            <person name="Suzuki T."/>
            <person name="Dohra H."/>
            <person name="Kodani S."/>
        </authorList>
    </citation>
    <scope>NUCLEOTIDE SEQUENCE [LARGE SCALE GENOMIC DNA]</scope>
    <source>
        <strain evidence="3">JCM 9374</strain>
    </source>
</reference>
<dbReference type="EMBL" id="BDCX01000001">
    <property type="protein sequence ID" value="GAT64454.1"/>
    <property type="molecule type" value="Genomic_DNA"/>
</dbReference>
<dbReference type="PROSITE" id="PS51318">
    <property type="entry name" value="TAT"/>
    <property type="match status" value="1"/>
</dbReference>